<evidence type="ECO:0000259" key="4">
    <source>
        <dbReference type="Pfam" id="PF07631"/>
    </source>
</evidence>
<evidence type="ECO:0008006" key="9">
    <source>
        <dbReference type="Google" id="ProtNLM"/>
    </source>
</evidence>
<evidence type="ECO:0000259" key="2">
    <source>
        <dbReference type="Pfam" id="PF07626"/>
    </source>
</evidence>
<evidence type="ECO:0000259" key="1">
    <source>
        <dbReference type="Pfam" id="PF07624"/>
    </source>
</evidence>
<protein>
    <recommendedName>
        <fullName evidence="9">Planctomycete cytochrome C</fullName>
    </recommendedName>
</protein>
<gene>
    <name evidence="7" type="ORF">Pla52n_45540</name>
</gene>
<evidence type="ECO:0000313" key="8">
    <source>
        <dbReference type="Proteomes" id="UP000320176"/>
    </source>
</evidence>
<evidence type="ECO:0000259" key="6">
    <source>
        <dbReference type="Pfam" id="PF07637"/>
    </source>
</evidence>
<dbReference type="EMBL" id="SJPN01000005">
    <property type="protein sequence ID" value="TWU01182.1"/>
    <property type="molecule type" value="Genomic_DNA"/>
</dbReference>
<dbReference type="InterPro" id="IPR036909">
    <property type="entry name" value="Cyt_c-like_dom_sf"/>
</dbReference>
<proteinExistence type="predicted"/>
<feature type="domain" description="Cytochrome C Planctomycete-type" evidence="5">
    <location>
        <begin position="45"/>
        <end position="92"/>
    </location>
</feature>
<dbReference type="Pfam" id="PF07631">
    <property type="entry name" value="PSD4"/>
    <property type="match status" value="1"/>
</dbReference>
<dbReference type="Pfam" id="PF07635">
    <property type="entry name" value="PSCyt1"/>
    <property type="match status" value="1"/>
</dbReference>
<feature type="domain" description="DUF1585" evidence="1">
    <location>
        <begin position="730"/>
        <end position="803"/>
    </location>
</feature>
<dbReference type="InterPro" id="IPR013043">
    <property type="entry name" value="DUF1595"/>
</dbReference>
<dbReference type="AlphaFoldDB" id="A0A5C6AQC2"/>
<feature type="domain" description="DUF1588" evidence="3">
    <location>
        <begin position="611"/>
        <end position="707"/>
    </location>
</feature>
<dbReference type="InterPro" id="IPR013036">
    <property type="entry name" value="DUF1587"/>
</dbReference>
<dbReference type="InterPro" id="IPR011478">
    <property type="entry name" value="DUF1585"/>
</dbReference>
<dbReference type="InterPro" id="IPR013039">
    <property type="entry name" value="DUF1588"/>
</dbReference>
<evidence type="ECO:0000259" key="3">
    <source>
        <dbReference type="Pfam" id="PF07627"/>
    </source>
</evidence>
<name>A0A5C6AQC2_9BACT</name>
<dbReference type="Proteomes" id="UP000320176">
    <property type="component" value="Unassembled WGS sequence"/>
</dbReference>
<keyword evidence="8" id="KW-1185">Reference proteome</keyword>
<feature type="domain" description="DUF1595" evidence="6">
    <location>
        <begin position="404"/>
        <end position="460"/>
    </location>
</feature>
<accession>A0A5C6AQC2</accession>
<feature type="domain" description="DUF1592" evidence="4">
    <location>
        <begin position="465"/>
        <end position="591"/>
    </location>
</feature>
<dbReference type="GO" id="GO:0009055">
    <property type="term" value="F:electron transfer activity"/>
    <property type="evidence" value="ECO:0007669"/>
    <property type="project" value="InterPro"/>
</dbReference>
<evidence type="ECO:0000259" key="5">
    <source>
        <dbReference type="Pfam" id="PF07635"/>
    </source>
</evidence>
<organism evidence="7 8">
    <name type="scientific">Stieleria varia</name>
    <dbReference type="NCBI Taxonomy" id="2528005"/>
    <lineage>
        <taxon>Bacteria</taxon>
        <taxon>Pseudomonadati</taxon>
        <taxon>Planctomycetota</taxon>
        <taxon>Planctomycetia</taxon>
        <taxon>Pirellulales</taxon>
        <taxon>Pirellulaceae</taxon>
        <taxon>Stieleria</taxon>
    </lineage>
</organism>
<evidence type="ECO:0000313" key="7">
    <source>
        <dbReference type="EMBL" id="TWU01182.1"/>
    </source>
</evidence>
<dbReference type="Pfam" id="PF07637">
    <property type="entry name" value="PSD5"/>
    <property type="match status" value="1"/>
</dbReference>
<comment type="caution">
    <text evidence="7">The sequence shown here is derived from an EMBL/GenBank/DDBJ whole genome shotgun (WGS) entry which is preliminary data.</text>
</comment>
<sequence length="806" mass="89406">MVIVGFLCTVVPENPLLQNSVANAADASRKADSSQPMLSFVRQNCLDCHDGSDGEGGFDASTLTSDLQSPGMMQKWVRIHDRVRNGEMPPPDSEPLSEKQITQFTSVASSWLRSTQQQLNETLGRSRGRRLTNVQLERTLGDLLAVNVPVAKLLPGEQRSEGFYNIADVQSMSHFHLQSHLQAVDTVLDAAFDRLSGDHRLLDLDLDTRGVARRNPRQRCRDPEMLDGKAVVWSSGLIFYGRISASRVPESGWYRITLAASAINKPDDRGVWCSVRSGACVSSAPLMYWIGALETTEKTQQWTFDAWIEKNHVIEVRPADLTLKQARFQGGQVGAGEGTPQKVPGVAIDSMTVQRIFPGGEIDEVREHLIGTMKTRLDRKSRGLVLMSSDGKSAPEADELVAQLKHFMRRAFRHPVADDVAAPYIEMLQSELADGESPLDALRHSYRAVLCSPRFLYHYESPGPLDDHAIACRLSYLITGSMPDTELQAAADAGRLSDPGELNRQLQRLLDSDACDQFVRDFAGQWLDLVDIEFTEPDRRMYPEFDTVVQDAMLSETHLFLKTLIQQDAPAADLVDAPFTFLNSRLARYYRVDGVSGDEMRQVQLEPTSHRGGLLSHGSILKVTANGTNTSPVLRGVWLCNRLLGRPIPPPPENVPAIEPDVRGAKTIREILAKHRDHADCAVCHQNIDPPGFALENFDAAGQWRDDYLQFNGRRSKVLAPVDPSYTLPDGTPFDSFENFREIIASQPQPLARNFAEKLLVYATGASIGFADRPVVDEIVRQSESAEYGLRSLIQAVVTSPIFLSK</sequence>
<reference evidence="7 8" key="1">
    <citation type="submission" date="2019-02" db="EMBL/GenBank/DDBJ databases">
        <title>Deep-cultivation of Planctomycetes and their phenomic and genomic characterization uncovers novel biology.</title>
        <authorList>
            <person name="Wiegand S."/>
            <person name="Jogler M."/>
            <person name="Boedeker C."/>
            <person name="Pinto D."/>
            <person name="Vollmers J."/>
            <person name="Rivas-Marin E."/>
            <person name="Kohn T."/>
            <person name="Peeters S.H."/>
            <person name="Heuer A."/>
            <person name="Rast P."/>
            <person name="Oberbeckmann S."/>
            <person name="Bunk B."/>
            <person name="Jeske O."/>
            <person name="Meyerdierks A."/>
            <person name="Storesund J.E."/>
            <person name="Kallscheuer N."/>
            <person name="Luecker S."/>
            <person name="Lage O.M."/>
            <person name="Pohl T."/>
            <person name="Merkel B.J."/>
            <person name="Hornburger P."/>
            <person name="Mueller R.-W."/>
            <person name="Bruemmer F."/>
            <person name="Labrenz M."/>
            <person name="Spormann A.M."/>
            <person name="Op Den Camp H."/>
            <person name="Overmann J."/>
            <person name="Amann R."/>
            <person name="Jetten M.S.M."/>
            <person name="Mascher T."/>
            <person name="Medema M.H."/>
            <person name="Devos D.P."/>
            <person name="Kaster A.-K."/>
            <person name="Ovreas L."/>
            <person name="Rohde M."/>
            <person name="Galperin M.Y."/>
            <person name="Jogler C."/>
        </authorList>
    </citation>
    <scope>NUCLEOTIDE SEQUENCE [LARGE SCALE GENOMIC DNA]</scope>
    <source>
        <strain evidence="7 8">Pla52n</strain>
    </source>
</reference>
<dbReference type="Pfam" id="PF07624">
    <property type="entry name" value="PSD2"/>
    <property type="match status" value="1"/>
</dbReference>
<dbReference type="Pfam" id="PF07627">
    <property type="entry name" value="PSCyt3"/>
    <property type="match status" value="1"/>
</dbReference>
<dbReference type="Pfam" id="PF07626">
    <property type="entry name" value="PSD3"/>
    <property type="match status" value="1"/>
</dbReference>
<dbReference type="InterPro" id="IPR013042">
    <property type="entry name" value="DUF1592"/>
</dbReference>
<dbReference type="GO" id="GO:0020037">
    <property type="term" value="F:heme binding"/>
    <property type="evidence" value="ECO:0007669"/>
    <property type="project" value="InterPro"/>
</dbReference>
<dbReference type="InterPro" id="IPR011429">
    <property type="entry name" value="Cyt_c_Planctomycete-type"/>
</dbReference>
<feature type="domain" description="DUF1587" evidence="2">
    <location>
        <begin position="129"/>
        <end position="192"/>
    </location>
</feature>
<dbReference type="Gene3D" id="1.10.760.10">
    <property type="entry name" value="Cytochrome c-like domain"/>
    <property type="match status" value="1"/>
</dbReference>